<reference evidence="10" key="2">
    <citation type="submission" date="2025-08" db="UniProtKB">
        <authorList>
            <consortium name="Ensembl"/>
        </authorList>
    </citation>
    <scope>IDENTIFICATION</scope>
</reference>
<evidence type="ECO:0000256" key="5">
    <source>
        <dbReference type="ARBA" id="ARBA00023136"/>
    </source>
</evidence>
<keyword evidence="11" id="KW-1185">Reference proteome</keyword>
<proteinExistence type="predicted"/>
<feature type="transmembrane region" description="Helical" evidence="8">
    <location>
        <begin position="136"/>
        <end position="156"/>
    </location>
</feature>
<evidence type="ECO:0000256" key="2">
    <source>
        <dbReference type="ARBA" id="ARBA00022692"/>
    </source>
</evidence>
<dbReference type="GeneTree" id="ENSGT01120000271854"/>
<reference evidence="10" key="1">
    <citation type="submission" date="2021-06" db="EMBL/GenBank/DDBJ databases">
        <authorList>
            <consortium name="Wellcome Sanger Institute Data Sharing"/>
        </authorList>
    </citation>
    <scope>NUCLEOTIDE SEQUENCE [LARGE SCALE GENOMIC DNA]</scope>
</reference>
<feature type="transmembrane region" description="Helical" evidence="8">
    <location>
        <begin position="22"/>
        <end position="45"/>
    </location>
</feature>
<dbReference type="FunFam" id="1.20.1070.10:FF:000219">
    <property type="entry name" value="Opsin 5-like 2"/>
    <property type="match status" value="1"/>
</dbReference>
<feature type="transmembrane region" description="Helical" evidence="8">
    <location>
        <begin position="240"/>
        <end position="264"/>
    </location>
</feature>
<protein>
    <submittedName>
        <fullName evidence="10">Opsin 9</fullName>
    </submittedName>
</protein>
<dbReference type="PROSITE" id="PS50262">
    <property type="entry name" value="G_PROTEIN_RECEP_F1_2"/>
    <property type="match status" value="1"/>
</dbReference>
<dbReference type="InterPro" id="IPR000276">
    <property type="entry name" value="GPCR_Rhodpsn"/>
</dbReference>
<dbReference type="AlphaFoldDB" id="A0A8C4S7U0"/>
<keyword evidence="4" id="KW-0297">G-protein coupled receptor</keyword>
<accession>A0A8C4S7U0</accession>
<dbReference type="Ensembl" id="ENSECRT00000013129.1">
    <property type="protein sequence ID" value="ENSECRP00000012908.1"/>
    <property type="gene ID" value="ENSECRG00000008619.1"/>
</dbReference>
<dbReference type="GO" id="GO:0016020">
    <property type="term" value="C:membrane"/>
    <property type="evidence" value="ECO:0007669"/>
    <property type="project" value="UniProtKB-SubCell"/>
</dbReference>
<evidence type="ECO:0000256" key="4">
    <source>
        <dbReference type="ARBA" id="ARBA00023040"/>
    </source>
</evidence>
<keyword evidence="7" id="KW-0807">Transducer</keyword>
<name>A0A8C4S7U0_ERPCA</name>
<dbReference type="Proteomes" id="UP000694620">
    <property type="component" value="Chromosome 9"/>
</dbReference>
<feature type="transmembrane region" description="Helical" evidence="8">
    <location>
        <begin position="185"/>
        <end position="207"/>
    </location>
</feature>
<evidence type="ECO:0000256" key="6">
    <source>
        <dbReference type="ARBA" id="ARBA00023170"/>
    </source>
</evidence>
<dbReference type="PANTHER" id="PTHR24240">
    <property type="entry name" value="OPSIN"/>
    <property type="match status" value="1"/>
</dbReference>
<feature type="domain" description="G-protein coupled receptors family 1 profile" evidence="9">
    <location>
        <begin position="37"/>
        <end position="293"/>
    </location>
</feature>
<dbReference type="InterPro" id="IPR017452">
    <property type="entry name" value="GPCR_Rhodpsn_7TM"/>
</dbReference>
<evidence type="ECO:0000259" key="9">
    <source>
        <dbReference type="PROSITE" id="PS50262"/>
    </source>
</evidence>
<keyword evidence="2 8" id="KW-0812">Transmembrane</keyword>
<keyword evidence="5 8" id="KW-0472">Membrane</keyword>
<dbReference type="Gene3D" id="1.20.1070.10">
    <property type="entry name" value="Rhodopsin 7-helix transmembrane proteins"/>
    <property type="match status" value="1"/>
</dbReference>
<feature type="transmembrane region" description="Helical" evidence="8">
    <location>
        <begin position="57"/>
        <end position="82"/>
    </location>
</feature>
<dbReference type="InterPro" id="IPR050125">
    <property type="entry name" value="GPCR_opsins"/>
</dbReference>
<keyword evidence="3 8" id="KW-1133">Transmembrane helix</keyword>
<dbReference type="GO" id="GO:0004930">
    <property type="term" value="F:G protein-coupled receptor activity"/>
    <property type="evidence" value="ECO:0007669"/>
    <property type="project" value="UniProtKB-KW"/>
</dbReference>
<keyword evidence="6" id="KW-0675">Receptor</keyword>
<dbReference type="PRINTS" id="PR00237">
    <property type="entry name" value="GPCRRHODOPSN"/>
</dbReference>
<dbReference type="SUPFAM" id="SSF81321">
    <property type="entry name" value="Family A G protein-coupled receptor-like"/>
    <property type="match status" value="1"/>
</dbReference>
<evidence type="ECO:0000313" key="11">
    <source>
        <dbReference type="Proteomes" id="UP000694620"/>
    </source>
</evidence>
<organism evidence="10 11">
    <name type="scientific">Erpetoichthys calabaricus</name>
    <name type="common">Rope fish</name>
    <name type="synonym">Calamoichthys calabaricus</name>
    <dbReference type="NCBI Taxonomy" id="27687"/>
    <lineage>
        <taxon>Eukaryota</taxon>
        <taxon>Metazoa</taxon>
        <taxon>Chordata</taxon>
        <taxon>Craniata</taxon>
        <taxon>Vertebrata</taxon>
        <taxon>Euteleostomi</taxon>
        <taxon>Actinopterygii</taxon>
        <taxon>Polypteriformes</taxon>
        <taxon>Polypteridae</taxon>
        <taxon>Erpetoichthys</taxon>
    </lineage>
</organism>
<evidence type="ECO:0000256" key="8">
    <source>
        <dbReference type="SAM" id="Phobius"/>
    </source>
</evidence>
<comment type="subcellular location">
    <subcellularLocation>
        <location evidence="1">Membrane</location>
        <topology evidence="1">Multi-pass membrane protein</topology>
    </subcellularLocation>
</comment>
<sequence length="365" mass="40124">SVHYRSGCQSSILEDCSRGRSLTLISVCLAGLLSITGNGLVIAVFSHKNRRLKAPEFMVMNLAVCDFGYALLGAPFLMYSSFVHKWAFGSVGCTWYGIQGFVFGIGSLLTTMLISIDRCLKICSIKYGQWVECHHITGLILSVWLYTLTWAILPVFGFGSYGPEPFGTSCTIDWWKVTYSANDRLYVILIMAFCFGIPTCIIVFCYVKIIFTARASSRFVASISASTVTGNANEMKLTKIAAVICSTFFLAWSPYVVVSFYSALQSTSVPNLNLSAVPALFAKSHCMVNPLIYHIMNQDFHSHVRSLFSRGSIRSHSAGGSTKFSSLRQSTISRQYSLGRCVSLEIAELGTEDDRALASVRGQAC</sequence>
<dbReference type="Pfam" id="PF00001">
    <property type="entry name" value="7tm_1"/>
    <property type="match status" value="1"/>
</dbReference>
<evidence type="ECO:0000256" key="7">
    <source>
        <dbReference type="ARBA" id="ARBA00023224"/>
    </source>
</evidence>
<evidence type="ECO:0000313" key="10">
    <source>
        <dbReference type="Ensembl" id="ENSECRP00000012908.1"/>
    </source>
</evidence>
<evidence type="ECO:0000256" key="1">
    <source>
        <dbReference type="ARBA" id="ARBA00004141"/>
    </source>
</evidence>
<gene>
    <name evidence="10" type="primary">opn9</name>
</gene>
<evidence type="ECO:0000256" key="3">
    <source>
        <dbReference type="ARBA" id="ARBA00022989"/>
    </source>
</evidence>
<reference evidence="10" key="3">
    <citation type="submission" date="2025-09" db="UniProtKB">
        <authorList>
            <consortium name="Ensembl"/>
        </authorList>
    </citation>
    <scope>IDENTIFICATION</scope>
</reference>
<feature type="transmembrane region" description="Helical" evidence="8">
    <location>
        <begin position="94"/>
        <end position="116"/>
    </location>
</feature>